<evidence type="ECO:0000313" key="6">
    <source>
        <dbReference type="Proteomes" id="UP001189429"/>
    </source>
</evidence>
<evidence type="ECO:0000313" key="5">
    <source>
        <dbReference type="EMBL" id="CAK0911200.1"/>
    </source>
</evidence>
<keyword evidence="3" id="KW-0472">Membrane</keyword>
<gene>
    <name evidence="5" type="ORF">PCOR1329_LOCUS85145</name>
</gene>
<sequence length="150" mass="16046">MAVAASATRRFVAGGVGAALSHPADTLKTRLQGGLFPWGLAGAPARHVGKDNTVMQKLAQMRATNSLWPQLYAGFVPRLFRIGWPRRRRWPDLGQAPEAHQPSASGGVAAAQTPRCSDAHGDCSISMNLPRPQQRSLPAHQPNLPTGRAD</sequence>
<name>A0ABN9YG46_9DINO</name>
<dbReference type="Proteomes" id="UP001189429">
    <property type="component" value="Unassembled WGS sequence"/>
</dbReference>
<evidence type="ECO:0000256" key="2">
    <source>
        <dbReference type="ARBA" id="ARBA00022692"/>
    </source>
</evidence>
<dbReference type="Gene3D" id="1.50.40.10">
    <property type="entry name" value="Mitochondrial carrier domain"/>
    <property type="match status" value="1"/>
</dbReference>
<keyword evidence="6" id="KW-1185">Reference proteome</keyword>
<feature type="compositionally biased region" description="Polar residues" evidence="4">
    <location>
        <begin position="125"/>
        <end position="136"/>
    </location>
</feature>
<keyword evidence="2" id="KW-0812">Transmembrane</keyword>
<accession>A0ABN9YG46</accession>
<protein>
    <submittedName>
        <fullName evidence="5">Uncharacterized protein</fullName>
    </submittedName>
</protein>
<feature type="region of interest" description="Disordered" evidence="4">
    <location>
        <begin position="90"/>
        <end position="150"/>
    </location>
</feature>
<dbReference type="InterPro" id="IPR023395">
    <property type="entry name" value="MCP_dom_sf"/>
</dbReference>
<comment type="subcellular location">
    <subcellularLocation>
        <location evidence="1">Membrane</location>
    </subcellularLocation>
</comment>
<proteinExistence type="predicted"/>
<dbReference type="EMBL" id="CAUYUJ010022537">
    <property type="protein sequence ID" value="CAK0911200.1"/>
    <property type="molecule type" value="Genomic_DNA"/>
</dbReference>
<reference evidence="5" key="1">
    <citation type="submission" date="2023-10" db="EMBL/GenBank/DDBJ databases">
        <authorList>
            <person name="Chen Y."/>
            <person name="Shah S."/>
            <person name="Dougan E. K."/>
            <person name="Thang M."/>
            <person name="Chan C."/>
        </authorList>
    </citation>
    <scope>NUCLEOTIDE SEQUENCE [LARGE SCALE GENOMIC DNA]</scope>
</reference>
<dbReference type="SUPFAM" id="SSF103506">
    <property type="entry name" value="Mitochondrial carrier"/>
    <property type="match status" value="1"/>
</dbReference>
<organism evidence="5 6">
    <name type="scientific">Prorocentrum cordatum</name>
    <dbReference type="NCBI Taxonomy" id="2364126"/>
    <lineage>
        <taxon>Eukaryota</taxon>
        <taxon>Sar</taxon>
        <taxon>Alveolata</taxon>
        <taxon>Dinophyceae</taxon>
        <taxon>Prorocentrales</taxon>
        <taxon>Prorocentraceae</taxon>
        <taxon>Prorocentrum</taxon>
    </lineage>
</organism>
<evidence type="ECO:0000256" key="4">
    <source>
        <dbReference type="SAM" id="MobiDB-lite"/>
    </source>
</evidence>
<evidence type="ECO:0000256" key="3">
    <source>
        <dbReference type="ARBA" id="ARBA00023136"/>
    </source>
</evidence>
<comment type="caution">
    <text evidence="5">The sequence shown here is derived from an EMBL/GenBank/DDBJ whole genome shotgun (WGS) entry which is preliminary data.</text>
</comment>
<evidence type="ECO:0000256" key="1">
    <source>
        <dbReference type="ARBA" id="ARBA00004370"/>
    </source>
</evidence>